<evidence type="ECO:0000313" key="1">
    <source>
        <dbReference type="Proteomes" id="UP000887564"/>
    </source>
</evidence>
<dbReference type="Pfam" id="PF00297">
    <property type="entry name" value="Ribosomal_L3"/>
    <property type="match status" value="1"/>
</dbReference>
<sequence length="96" mass="11044">MKHREKKAHIMEIQVNGGTVPEKVDWTKEHLEKQVISYYMYCLKQAAREQSLIVALNLMMGDERDSGKFCESLVSVFSSRSSSDVQEDLRFMSGLL</sequence>
<protein>
    <submittedName>
        <fullName evidence="2">Uncharacterized protein</fullName>
    </submittedName>
</protein>
<name>A0A914RS70_PAREQ</name>
<evidence type="ECO:0000313" key="2">
    <source>
        <dbReference type="WBParaSite" id="PEQ_0000767801-mRNA-1"/>
    </source>
</evidence>
<dbReference type="Gene3D" id="3.30.1430.10">
    <property type="match status" value="1"/>
</dbReference>
<proteinExistence type="predicted"/>
<accession>A0A914RS70</accession>
<dbReference type="AlphaFoldDB" id="A0A914RS70"/>
<organism evidence="1 2">
    <name type="scientific">Parascaris equorum</name>
    <name type="common">Equine roundworm</name>
    <dbReference type="NCBI Taxonomy" id="6256"/>
    <lineage>
        <taxon>Eukaryota</taxon>
        <taxon>Metazoa</taxon>
        <taxon>Ecdysozoa</taxon>
        <taxon>Nematoda</taxon>
        <taxon>Chromadorea</taxon>
        <taxon>Rhabditida</taxon>
        <taxon>Spirurina</taxon>
        <taxon>Ascaridomorpha</taxon>
        <taxon>Ascaridoidea</taxon>
        <taxon>Ascarididae</taxon>
        <taxon>Parascaris</taxon>
    </lineage>
</organism>
<dbReference type="InterPro" id="IPR000597">
    <property type="entry name" value="Ribosomal_uL3"/>
</dbReference>
<dbReference type="GO" id="GO:0006412">
    <property type="term" value="P:translation"/>
    <property type="evidence" value="ECO:0007669"/>
    <property type="project" value="InterPro"/>
</dbReference>
<reference evidence="2" key="1">
    <citation type="submission" date="2022-11" db="UniProtKB">
        <authorList>
            <consortium name="WormBaseParasite"/>
        </authorList>
    </citation>
    <scope>IDENTIFICATION</scope>
</reference>
<dbReference type="Proteomes" id="UP000887564">
    <property type="component" value="Unplaced"/>
</dbReference>
<dbReference type="WBParaSite" id="PEQ_0000767801-mRNA-1">
    <property type="protein sequence ID" value="PEQ_0000767801-mRNA-1"/>
    <property type="gene ID" value="PEQ_0000767801"/>
</dbReference>
<keyword evidence="1" id="KW-1185">Reference proteome</keyword>
<dbReference type="GO" id="GO:0005840">
    <property type="term" value="C:ribosome"/>
    <property type="evidence" value="ECO:0007669"/>
    <property type="project" value="InterPro"/>
</dbReference>
<dbReference type="GO" id="GO:0003735">
    <property type="term" value="F:structural constituent of ribosome"/>
    <property type="evidence" value="ECO:0007669"/>
    <property type="project" value="InterPro"/>
</dbReference>